<dbReference type="WBParaSite" id="MhA1_Contig118.frz3.gene12">
    <property type="protein sequence ID" value="MhA1_Contig118.frz3.gene12"/>
    <property type="gene ID" value="MhA1_Contig118.frz3.gene12"/>
</dbReference>
<evidence type="ECO:0000256" key="5">
    <source>
        <dbReference type="ARBA" id="ARBA00034848"/>
    </source>
</evidence>
<sequence>MDDACNNFGPLFKSRLDLILNQSTYSKAFYCAHQIIKPVLQVGPTCGFAALSNALNTYNLNSPSLNDLVELGRSDGITNNGELFSVDWLCNFIQKYWTNLNPKIAKFSEMDLTSIIEYFGKKRENEIPTILIPYDCDRGNFEPCNRNGVGAHWAILTGFLLLCDYNDGAEPSDLCSIKMVNSSTEFNDFSRGLKGDENCLYLIAYQGKSCHPAIWSFQTLLQSNAQLNMPAEGQNNNKNNNFCLPPEGMAMALKGKCLLLGGGSE</sequence>
<evidence type="ECO:0000256" key="7">
    <source>
        <dbReference type="ARBA" id="ARBA00049041"/>
    </source>
</evidence>
<dbReference type="AlphaFoldDB" id="A0A1I8B0B0"/>
<comment type="catalytic activity">
    <reaction evidence="7">
        <text>N-terminal N(alpha)-acetyl-L-cysteinyl-L-aspartyl-[protein] + H2O = N-terminal L-aspartyl-[protein] + N-acetyl-L-cysteine</text>
        <dbReference type="Rhea" id="RHEA:74579"/>
        <dbReference type="Rhea" id="RHEA-COMP:12669"/>
        <dbReference type="Rhea" id="RHEA-COMP:18395"/>
        <dbReference type="ChEBI" id="CHEBI:15377"/>
        <dbReference type="ChEBI" id="CHEBI:64720"/>
        <dbReference type="ChEBI" id="CHEBI:78236"/>
        <dbReference type="ChEBI" id="CHEBI:193599"/>
    </reaction>
    <physiologicalReaction direction="left-to-right" evidence="7">
        <dbReference type="Rhea" id="RHEA:74580"/>
    </physiologicalReaction>
</comment>
<evidence type="ECO:0000256" key="6">
    <source>
        <dbReference type="ARBA" id="ARBA00034908"/>
    </source>
</evidence>
<evidence type="ECO:0000256" key="2">
    <source>
        <dbReference type="ARBA" id="ARBA00022670"/>
    </source>
</evidence>
<keyword evidence="2" id="KW-0645">Protease</keyword>
<evidence type="ECO:0000256" key="1">
    <source>
        <dbReference type="ARBA" id="ARBA00022438"/>
    </source>
</evidence>
<reference evidence="9" key="1">
    <citation type="submission" date="2016-11" db="UniProtKB">
        <authorList>
            <consortium name="WormBaseParasite"/>
        </authorList>
    </citation>
    <scope>IDENTIFICATION</scope>
</reference>
<accession>A0A1I8B0B0</accession>
<dbReference type="GO" id="GO:0004177">
    <property type="term" value="F:aminopeptidase activity"/>
    <property type="evidence" value="ECO:0007669"/>
    <property type="project" value="UniProtKB-KW"/>
</dbReference>
<protein>
    <recommendedName>
        <fullName evidence="5">Actin maturation protease</fullName>
    </recommendedName>
    <alternativeName>
        <fullName evidence="6">Actin aminopeptidase ACTMAP</fullName>
    </alternativeName>
</protein>
<proteinExistence type="inferred from homology"/>
<dbReference type="Proteomes" id="UP000095281">
    <property type="component" value="Unplaced"/>
</dbReference>
<keyword evidence="8" id="KW-1185">Reference proteome</keyword>
<dbReference type="OMA" id="MCLEHFG"/>
<dbReference type="GO" id="GO:0006508">
    <property type="term" value="P:proteolysis"/>
    <property type="evidence" value="ECO:0007669"/>
    <property type="project" value="UniProtKB-KW"/>
</dbReference>
<evidence type="ECO:0000313" key="8">
    <source>
        <dbReference type="Proteomes" id="UP000095281"/>
    </source>
</evidence>
<evidence type="ECO:0000256" key="4">
    <source>
        <dbReference type="ARBA" id="ARBA00034725"/>
    </source>
</evidence>
<keyword evidence="1" id="KW-0031">Aminopeptidase</keyword>
<comment type="similarity">
    <text evidence="4">Belongs to the ACTMAP family.</text>
</comment>
<evidence type="ECO:0000313" key="9">
    <source>
        <dbReference type="WBParaSite" id="MhA1_Contig118.frz3.gene12"/>
    </source>
</evidence>
<dbReference type="Pfam" id="PF21646">
    <property type="entry name" value="ACTMAP-like_C"/>
    <property type="match status" value="1"/>
</dbReference>
<name>A0A1I8B0B0_MELHA</name>
<dbReference type="PANTHER" id="PTHR28631:SF1">
    <property type="entry name" value="ACTIN MATURATION PROTEASE"/>
    <property type="match status" value="1"/>
</dbReference>
<evidence type="ECO:0000256" key="3">
    <source>
        <dbReference type="ARBA" id="ARBA00022801"/>
    </source>
</evidence>
<dbReference type="InterPro" id="IPR040043">
    <property type="entry name" value="ACTMAP"/>
</dbReference>
<keyword evidence="3" id="KW-0378">Hydrolase</keyword>
<organism evidence="8 9">
    <name type="scientific">Meloidogyne hapla</name>
    <name type="common">Root-knot nematode worm</name>
    <dbReference type="NCBI Taxonomy" id="6305"/>
    <lineage>
        <taxon>Eukaryota</taxon>
        <taxon>Metazoa</taxon>
        <taxon>Ecdysozoa</taxon>
        <taxon>Nematoda</taxon>
        <taxon>Chromadorea</taxon>
        <taxon>Rhabditida</taxon>
        <taxon>Tylenchina</taxon>
        <taxon>Tylenchomorpha</taxon>
        <taxon>Tylenchoidea</taxon>
        <taxon>Meloidogynidae</taxon>
        <taxon>Meloidogyninae</taxon>
        <taxon>Meloidogyne</taxon>
    </lineage>
</organism>
<dbReference type="PANTHER" id="PTHR28631">
    <property type="entry name" value="UPF0692 PROTEIN C19ORF54"/>
    <property type="match status" value="1"/>
</dbReference>